<keyword evidence="2" id="KW-1185">Reference proteome</keyword>
<evidence type="ECO:0000313" key="1">
    <source>
        <dbReference type="EMBL" id="EWG43218.1"/>
    </source>
</evidence>
<dbReference type="EMBL" id="CM000581">
    <property type="protein sequence ID" value="EWG43218.1"/>
    <property type="molecule type" value="Genomic_DNA"/>
</dbReference>
<dbReference type="RefSeq" id="XP_018749409.1">
    <property type="nucleotide sequence ID" value="XM_018904683.1"/>
</dbReference>
<dbReference type="Proteomes" id="UP000009096">
    <property type="component" value="Chromosome 4"/>
</dbReference>
<organism evidence="1 2">
    <name type="scientific">Gibberella moniliformis (strain M3125 / FGSC 7600)</name>
    <name type="common">Maize ear and stalk rot fungus</name>
    <name type="synonym">Fusarium verticillioides</name>
    <dbReference type="NCBI Taxonomy" id="334819"/>
    <lineage>
        <taxon>Eukaryota</taxon>
        <taxon>Fungi</taxon>
        <taxon>Dikarya</taxon>
        <taxon>Ascomycota</taxon>
        <taxon>Pezizomycotina</taxon>
        <taxon>Sordariomycetes</taxon>
        <taxon>Hypocreomycetidae</taxon>
        <taxon>Hypocreales</taxon>
        <taxon>Nectriaceae</taxon>
        <taxon>Fusarium</taxon>
        <taxon>Fusarium fujikuroi species complex</taxon>
    </lineage>
</organism>
<dbReference type="EMBL" id="DS022246">
    <property type="protein sequence ID" value="EWG43218.1"/>
    <property type="molecule type" value="Genomic_DNA"/>
</dbReference>
<sequence length="38" mass="4318">MNHHHTTKGSALCGLTIFHTRHKGPEKNRLLKPDEPSQ</sequence>
<name>W7LVC8_GIBM7</name>
<dbReference type="AlphaFoldDB" id="W7LVC8"/>
<protein>
    <submittedName>
        <fullName evidence="1">Uncharacterized protein</fullName>
    </submittedName>
</protein>
<accession>W7LVC8</accession>
<dbReference type="GeneID" id="30072420"/>
<dbReference type="KEGG" id="fvr:FVEG_15544"/>
<evidence type="ECO:0000313" key="2">
    <source>
        <dbReference type="Proteomes" id="UP000009096"/>
    </source>
</evidence>
<dbReference type="VEuPathDB" id="FungiDB:FVEG_15544"/>
<proteinExistence type="predicted"/>
<reference evidence="1 2" key="1">
    <citation type="journal article" date="2010" name="Nature">
        <title>Comparative genomics reveals mobile pathogenicity chromosomes in Fusarium.</title>
        <authorList>
            <person name="Ma L.J."/>
            <person name="van der Does H.C."/>
            <person name="Borkovich K.A."/>
            <person name="Coleman J.J."/>
            <person name="Daboussi M.J."/>
            <person name="Di Pietro A."/>
            <person name="Dufresne M."/>
            <person name="Freitag M."/>
            <person name="Grabherr M."/>
            <person name="Henrissat B."/>
            <person name="Houterman P.M."/>
            <person name="Kang S."/>
            <person name="Shim W.B."/>
            <person name="Woloshuk C."/>
            <person name="Xie X."/>
            <person name="Xu J.R."/>
            <person name="Antoniw J."/>
            <person name="Baker S.E."/>
            <person name="Bluhm B.H."/>
            <person name="Breakspear A."/>
            <person name="Brown D.W."/>
            <person name="Butchko R.A."/>
            <person name="Chapman S."/>
            <person name="Coulson R."/>
            <person name="Coutinho P.M."/>
            <person name="Danchin E.G."/>
            <person name="Diener A."/>
            <person name="Gale L.R."/>
            <person name="Gardiner D.M."/>
            <person name="Goff S."/>
            <person name="Hammond-Kosack K.E."/>
            <person name="Hilburn K."/>
            <person name="Hua-Van A."/>
            <person name="Jonkers W."/>
            <person name="Kazan K."/>
            <person name="Kodira C.D."/>
            <person name="Koehrsen M."/>
            <person name="Kumar L."/>
            <person name="Lee Y.H."/>
            <person name="Li L."/>
            <person name="Manners J.M."/>
            <person name="Miranda-Saavedra D."/>
            <person name="Mukherjee M."/>
            <person name="Park G."/>
            <person name="Park J."/>
            <person name="Park S.Y."/>
            <person name="Proctor R.H."/>
            <person name="Regev A."/>
            <person name="Ruiz-Roldan M.C."/>
            <person name="Sain D."/>
            <person name="Sakthikumar S."/>
            <person name="Sykes S."/>
            <person name="Schwartz D.C."/>
            <person name="Turgeon B.G."/>
            <person name="Wapinski I."/>
            <person name="Yoder O."/>
            <person name="Young S."/>
            <person name="Zeng Q."/>
            <person name="Zhou S."/>
            <person name="Galagan J."/>
            <person name="Cuomo C.A."/>
            <person name="Kistler H.C."/>
            <person name="Rep M."/>
        </authorList>
    </citation>
    <scope>NUCLEOTIDE SEQUENCE [LARGE SCALE GENOMIC DNA]</scope>
    <source>
        <strain evidence="2">M3125 / FGSC 7600</strain>
    </source>
</reference>
<gene>
    <name evidence="1" type="ORF">FVEG_15544</name>
</gene>